<comment type="caution">
    <text evidence="1">The sequence shown here is derived from an EMBL/GenBank/DDBJ whole genome shotgun (WGS) entry which is preliminary data.</text>
</comment>
<evidence type="ECO:0000313" key="1">
    <source>
        <dbReference type="EMBL" id="KAG0443748.1"/>
    </source>
</evidence>
<reference evidence="1 2" key="1">
    <citation type="journal article" date="2020" name="Cell">
        <title>Large-Scale Comparative Analyses of Tick Genomes Elucidate Their Genetic Diversity and Vector Capacities.</title>
        <authorList>
            <consortium name="Tick Genome and Microbiome Consortium (TIGMIC)"/>
            <person name="Jia N."/>
            <person name="Wang J."/>
            <person name="Shi W."/>
            <person name="Du L."/>
            <person name="Sun Y."/>
            <person name="Zhan W."/>
            <person name="Jiang J.F."/>
            <person name="Wang Q."/>
            <person name="Zhang B."/>
            <person name="Ji P."/>
            <person name="Bell-Sakyi L."/>
            <person name="Cui X.M."/>
            <person name="Yuan T.T."/>
            <person name="Jiang B.G."/>
            <person name="Yang W.F."/>
            <person name="Lam T.T."/>
            <person name="Chang Q.C."/>
            <person name="Ding S.J."/>
            <person name="Wang X.J."/>
            <person name="Zhu J.G."/>
            <person name="Ruan X.D."/>
            <person name="Zhao L."/>
            <person name="Wei J.T."/>
            <person name="Ye R.Z."/>
            <person name="Que T.C."/>
            <person name="Du C.H."/>
            <person name="Zhou Y.H."/>
            <person name="Cheng J.X."/>
            <person name="Dai P.F."/>
            <person name="Guo W.B."/>
            <person name="Han X.H."/>
            <person name="Huang E.J."/>
            <person name="Li L.F."/>
            <person name="Wei W."/>
            <person name="Gao Y.C."/>
            <person name="Liu J.Z."/>
            <person name="Shao H.Z."/>
            <person name="Wang X."/>
            <person name="Wang C.C."/>
            <person name="Yang T.C."/>
            <person name="Huo Q.B."/>
            <person name="Li W."/>
            <person name="Chen H.Y."/>
            <person name="Chen S.E."/>
            <person name="Zhou L.G."/>
            <person name="Ni X.B."/>
            <person name="Tian J.H."/>
            <person name="Sheng Y."/>
            <person name="Liu T."/>
            <person name="Pan Y.S."/>
            <person name="Xia L.Y."/>
            <person name="Li J."/>
            <person name="Zhao F."/>
            <person name="Cao W.C."/>
        </authorList>
    </citation>
    <scope>NUCLEOTIDE SEQUENCE [LARGE SCALE GENOMIC DNA]</scope>
    <source>
        <strain evidence="1">Iper-2018</strain>
    </source>
</reference>
<dbReference type="Proteomes" id="UP000805193">
    <property type="component" value="Unassembled WGS sequence"/>
</dbReference>
<sequence>MRGSFRHGLHTEPRSSQARARYLGHCKVSMEHSYAPRPIQGMEQGTAINLTTNHLNNEKLSALQQRILDL</sequence>
<evidence type="ECO:0000313" key="2">
    <source>
        <dbReference type="Proteomes" id="UP000805193"/>
    </source>
</evidence>
<accession>A0AC60QVM8</accession>
<dbReference type="EMBL" id="JABSTQ010002947">
    <property type="protein sequence ID" value="KAG0443748.1"/>
    <property type="molecule type" value="Genomic_DNA"/>
</dbReference>
<proteinExistence type="predicted"/>
<keyword evidence="2" id="KW-1185">Reference proteome</keyword>
<name>A0AC60QVM8_IXOPE</name>
<protein>
    <submittedName>
        <fullName evidence="1">Uncharacterized protein</fullName>
    </submittedName>
</protein>
<gene>
    <name evidence="1" type="ORF">HPB47_014573</name>
</gene>
<organism evidence="1 2">
    <name type="scientific">Ixodes persulcatus</name>
    <name type="common">Taiga tick</name>
    <dbReference type="NCBI Taxonomy" id="34615"/>
    <lineage>
        <taxon>Eukaryota</taxon>
        <taxon>Metazoa</taxon>
        <taxon>Ecdysozoa</taxon>
        <taxon>Arthropoda</taxon>
        <taxon>Chelicerata</taxon>
        <taxon>Arachnida</taxon>
        <taxon>Acari</taxon>
        <taxon>Parasitiformes</taxon>
        <taxon>Ixodida</taxon>
        <taxon>Ixodoidea</taxon>
        <taxon>Ixodidae</taxon>
        <taxon>Ixodinae</taxon>
        <taxon>Ixodes</taxon>
    </lineage>
</organism>